<name>A0ABU8WHJ3_9BURK</name>
<dbReference type="InterPro" id="IPR005064">
    <property type="entry name" value="BUG"/>
</dbReference>
<evidence type="ECO:0000256" key="2">
    <source>
        <dbReference type="SAM" id="SignalP"/>
    </source>
</evidence>
<evidence type="ECO:0000313" key="4">
    <source>
        <dbReference type="Proteomes" id="UP001385892"/>
    </source>
</evidence>
<dbReference type="PROSITE" id="PS51318">
    <property type="entry name" value="TAT"/>
    <property type="match status" value="1"/>
</dbReference>
<dbReference type="Gene3D" id="3.40.190.10">
    <property type="entry name" value="Periplasmic binding protein-like II"/>
    <property type="match status" value="1"/>
</dbReference>
<dbReference type="CDD" id="cd13578">
    <property type="entry name" value="PBP2_Bug27"/>
    <property type="match status" value="1"/>
</dbReference>
<evidence type="ECO:0000256" key="1">
    <source>
        <dbReference type="ARBA" id="ARBA00006987"/>
    </source>
</evidence>
<comment type="caution">
    <text evidence="3">The sequence shown here is derived from an EMBL/GenBank/DDBJ whole genome shotgun (WGS) entry which is preliminary data.</text>
</comment>
<dbReference type="EMBL" id="JBBKZT010000002">
    <property type="protein sequence ID" value="MEJ8846097.1"/>
    <property type="molecule type" value="Genomic_DNA"/>
</dbReference>
<dbReference type="InterPro" id="IPR006311">
    <property type="entry name" value="TAT_signal"/>
</dbReference>
<dbReference type="RefSeq" id="WP_340341249.1">
    <property type="nucleotide sequence ID" value="NZ_JBBKZT010000002.1"/>
</dbReference>
<proteinExistence type="inferred from homology"/>
<dbReference type="PANTHER" id="PTHR42928:SF5">
    <property type="entry name" value="BLR1237 PROTEIN"/>
    <property type="match status" value="1"/>
</dbReference>
<gene>
    <name evidence="3" type="ORF">WKW82_05540</name>
</gene>
<keyword evidence="2" id="KW-0732">Signal</keyword>
<reference evidence="3 4" key="1">
    <citation type="submission" date="2024-03" db="EMBL/GenBank/DDBJ databases">
        <title>Novel species of the genus Variovorax.</title>
        <authorList>
            <person name="Liu Q."/>
            <person name="Xin Y.-H."/>
        </authorList>
    </citation>
    <scope>NUCLEOTIDE SEQUENCE [LARGE SCALE GENOMIC DNA]</scope>
    <source>
        <strain evidence="3 4">KACC 18900</strain>
    </source>
</reference>
<feature type="signal peptide" evidence="2">
    <location>
        <begin position="1"/>
        <end position="29"/>
    </location>
</feature>
<organism evidence="3 4">
    <name type="scientific">Variovorax rhizosphaerae</name>
    <dbReference type="NCBI Taxonomy" id="1836200"/>
    <lineage>
        <taxon>Bacteria</taxon>
        <taxon>Pseudomonadati</taxon>
        <taxon>Pseudomonadota</taxon>
        <taxon>Betaproteobacteria</taxon>
        <taxon>Burkholderiales</taxon>
        <taxon>Comamonadaceae</taxon>
        <taxon>Variovorax</taxon>
    </lineage>
</organism>
<dbReference type="SUPFAM" id="SSF53850">
    <property type="entry name" value="Periplasmic binding protein-like II"/>
    <property type="match status" value="1"/>
</dbReference>
<sequence length="326" mass="33534">MTRLDFIPRRACLAVIAAGALALALPAQAVYPDKPIKIVVPSSPGGGADAVGRMVGDRLGRALGHPVIIDNKGGGGGNIATEAVAKAPADGYTLLLTGNNHALNVHLFAKPPYKLDDFVPVVELTRGPSVFVAANTAPFGTLQELISQARQTPGTIAFGGPGIGLPSHIAFELFERSAGISMVHVPYKGSGPALADVMGGQIPLVSSTLSAALSQIKAGKMKALAVTLDKRWPGLPNTPTVAEVIGKPFVHMTWLGILAPKGTPAPIVAQLNAELDKILADPAIKASLETLGTTAVGGTPADFQKAIDEEAVLSEALVQSAKLRPE</sequence>
<dbReference type="Pfam" id="PF03401">
    <property type="entry name" value="TctC"/>
    <property type="match status" value="1"/>
</dbReference>
<keyword evidence="4" id="KW-1185">Reference proteome</keyword>
<dbReference type="Gene3D" id="3.40.190.150">
    <property type="entry name" value="Bordetella uptake gene, domain 1"/>
    <property type="match status" value="1"/>
</dbReference>
<dbReference type="PIRSF" id="PIRSF017082">
    <property type="entry name" value="YflP"/>
    <property type="match status" value="1"/>
</dbReference>
<dbReference type="Proteomes" id="UP001385892">
    <property type="component" value="Unassembled WGS sequence"/>
</dbReference>
<dbReference type="InterPro" id="IPR042100">
    <property type="entry name" value="Bug_dom1"/>
</dbReference>
<comment type="similarity">
    <text evidence="1">Belongs to the UPF0065 (bug) family.</text>
</comment>
<dbReference type="PANTHER" id="PTHR42928">
    <property type="entry name" value="TRICARBOXYLATE-BINDING PROTEIN"/>
    <property type="match status" value="1"/>
</dbReference>
<protein>
    <submittedName>
        <fullName evidence="3">Tripartite tricarboxylate transporter substrate binding protein</fullName>
    </submittedName>
</protein>
<evidence type="ECO:0000313" key="3">
    <source>
        <dbReference type="EMBL" id="MEJ8846097.1"/>
    </source>
</evidence>
<accession>A0ABU8WHJ3</accession>
<feature type="chain" id="PRO_5045255397" evidence="2">
    <location>
        <begin position="30"/>
        <end position="326"/>
    </location>
</feature>